<organism evidence="1 2">
    <name type="scientific">Penicillium chermesinum</name>
    <dbReference type="NCBI Taxonomy" id="63820"/>
    <lineage>
        <taxon>Eukaryota</taxon>
        <taxon>Fungi</taxon>
        <taxon>Dikarya</taxon>
        <taxon>Ascomycota</taxon>
        <taxon>Pezizomycotina</taxon>
        <taxon>Eurotiomycetes</taxon>
        <taxon>Eurotiomycetidae</taxon>
        <taxon>Eurotiales</taxon>
        <taxon>Aspergillaceae</taxon>
        <taxon>Penicillium</taxon>
    </lineage>
</organism>
<gene>
    <name evidence="1" type="ORF">N7468_003776</name>
</gene>
<dbReference type="RefSeq" id="XP_058332076.1">
    <property type="nucleotide sequence ID" value="XM_058473073.1"/>
</dbReference>
<reference evidence="1" key="1">
    <citation type="submission" date="2022-11" db="EMBL/GenBank/DDBJ databases">
        <authorList>
            <person name="Petersen C."/>
        </authorList>
    </citation>
    <scope>NUCLEOTIDE SEQUENCE</scope>
    <source>
        <strain evidence="1">IBT 19713</strain>
    </source>
</reference>
<name>A0A9W9P9Z2_9EURO</name>
<keyword evidence="2" id="KW-1185">Reference proteome</keyword>
<evidence type="ECO:0000313" key="2">
    <source>
        <dbReference type="Proteomes" id="UP001150941"/>
    </source>
</evidence>
<comment type="caution">
    <text evidence="1">The sequence shown here is derived from an EMBL/GenBank/DDBJ whole genome shotgun (WGS) entry which is preliminary data.</text>
</comment>
<proteinExistence type="predicted"/>
<sequence>MCETESWKVGVNVNNLQWQKRHRGRVDEKAKSRWSEIQVRVFWTQDSLQLANQRLGGIQLLISTIRRFDAGAQWDLR</sequence>
<protein>
    <submittedName>
        <fullName evidence="1">Uncharacterized protein</fullName>
    </submittedName>
</protein>
<dbReference type="EMBL" id="JAPQKS010000003">
    <property type="protein sequence ID" value="KAJ5239157.1"/>
    <property type="molecule type" value="Genomic_DNA"/>
</dbReference>
<accession>A0A9W9P9Z2</accession>
<evidence type="ECO:0000313" key="1">
    <source>
        <dbReference type="EMBL" id="KAJ5239157.1"/>
    </source>
</evidence>
<dbReference type="GeneID" id="83200376"/>
<dbReference type="Proteomes" id="UP001150941">
    <property type="component" value="Unassembled WGS sequence"/>
</dbReference>
<reference evidence="1" key="2">
    <citation type="journal article" date="2023" name="IMA Fungus">
        <title>Comparative genomic study of the Penicillium genus elucidates a diverse pangenome and 15 lateral gene transfer events.</title>
        <authorList>
            <person name="Petersen C."/>
            <person name="Sorensen T."/>
            <person name="Nielsen M.R."/>
            <person name="Sondergaard T.E."/>
            <person name="Sorensen J.L."/>
            <person name="Fitzpatrick D.A."/>
            <person name="Frisvad J.C."/>
            <person name="Nielsen K.L."/>
        </authorList>
    </citation>
    <scope>NUCLEOTIDE SEQUENCE</scope>
    <source>
        <strain evidence="1">IBT 19713</strain>
    </source>
</reference>
<dbReference type="AlphaFoldDB" id="A0A9W9P9Z2"/>